<name>A0A8X6Q2B8_NEPPI</name>
<evidence type="ECO:0000313" key="2">
    <source>
        <dbReference type="Proteomes" id="UP000887013"/>
    </source>
</evidence>
<comment type="caution">
    <text evidence="1">The sequence shown here is derived from an EMBL/GenBank/DDBJ whole genome shotgun (WGS) entry which is preliminary data.</text>
</comment>
<dbReference type="AlphaFoldDB" id="A0A8X6Q2B8"/>
<gene>
    <name evidence="1" type="ORF">NPIL_40501</name>
</gene>
<sequence length="86" mass="9790">MPGAKSLEIPVASGQDSWLVSSPIFYSEVIVYSIDLKRGYFAREMEVTHLYQHQWVLAVNAMGVLNSGDLKEYIERKILRTTTLDI</sequence>
<dbReference type="EMBL" id="BMAW01121985">
    <property type="protein sequence ID" value="GFT96828.1"/>
    <property type="molecule type" value="Genomic_DNA"/>
</dbReference>
<dbReference type="Proteomes" id="UP000887013">
    <property type="component" value="Unassembled WGS sequence"/>
</dbReference>
<accession>A0A8X6Q2B8</accession>
<protein>
    <submittedName>
        <fullName evidence="1">Uncharacterized protein</fullName>
    </submittedName>
</protein>
<reference evidence="1" key="1">
    <citation type="submission" date="2020-08" db="EMBL/GenBank/DDBJ databases">
        <title>Multicomponent nature underlies the extraordinary mechanical properties of spider dragline silk.</title>
        <authorList>
            <person name="Kono N."/>
            <person name="Nakamura H."/>
            <person name="Mori M."/>
            <person name="Yoshida Y."/>
            <person name="Ohtoshi R."/>
            <person name="Malay A.D."/>
            <person name="Moran D.A.P."/>
            <person name="Tomita M."/>
            <person name="Numata K."/>
            <person name="Arakawa K."/>
        </authorList>
    </citation>
    <scope>NUCLEOTIDE SEQUENCE</scope>
</reference>
<evidence type="ECO:0000313" key="1">
    <source>
        <dbReference type="EMBL" id="GFT96828.1"/>
    </source>
</evidence>
<keyword evidence="2" id="KW-1185">Reference proteome</keyword>
<proteinExistence type="predicted"/>
<organism evidence="1 2">
    <name type="scientific">Nephila pilipes</name>
    <name type="common">Giant wood spider</name>
    <name type="synonym">Nephila maculata</name>
    <dbReference type="NCBI Taxonomy" id="299642"/>
    <lineage>
        <taxon>Eukaryota</taxon>
        <taxon>Metazoa</taxon>
        <taxon>Ecdysozoa</taxon>
        <taxon>Arthropoda</taxon>
        <taxon>Chelicerata</taxon>
        <taxon>Arachnida</taxon>
        <taxon>Araneae</taxon>
        <taxon>Araneomorphae</taxon>
        <taxon>Entelegynae</taxon>
        <taxon>Araneoidea</taxon>
        <taxon>Nephilidae</taxon>
        <taxon>Nephila</taxon>
    </lineage>
</organism>